<reference evidence="1" key="2">
    <citation type="submission" date="2023-07" db="EMBL/GenBank/DDBJ databases">
        <authorList>
            <consortium name="Lawrence Berkeley National Laboratory"/>
            <person name="Haridas S."/>
            <person name="Hensen N."/>
            <person name="Bonometti L."/>
            <person name="Westerberg I."/>
            <person name="Brannstrom I.O."/>
            <person name="Guillou S."/>
            <person name="Cros-Aarteil S."/>
            <person name="Calhoun S."/>
            <person name="Kuo A."/>
            <person name="Mondo S."/>
            <person name="Pangilinan J."/>
            <person name="Riley R."/>
            <person name="LaButti K."/>
            <person name="Andreopoulos B."/>
            <person name="Lipzen A."/>
            <person name="Chen C."/>
            <person name="Yanf M."/>
            <person name="Daum C."/>
            <person name="Ng V."/>
            <person name="Clum A."/>
            <person name="Steindorff A."/>
            <person name="Ohm R."/>
            <person name="Martin F."/>
            <person name="Silar P."/>
            <person name="Natvig D."/>
            <person name="Lalanne C."/>
            <person name="Gautier V."/>
            <person name="Ament-velasquez S.L."/>
            <person name="Kruys A."/>
            <person name="Hutchinson M.I."/>
            <person name="Powell A.J."/>
            <person name="Barry K."/>
            <person name="Miller A.N."/>
            <person name="Grigoriev I.V."/>
            <person name="Debuchy R."/>
            <person name="Gladieux P."/>
            <person name="Thoren M.H."/>
            <person name="Johannesson H."/>
        </authorList>
    </citation>
    <scope>NUCLEOTIDE SEQUENCE</scope>
    <source>
        <strain evidence="1">FGSC 1904</strain>
    </source>
</reference>
<keyword evidence="2" id="KW-1185">Reference proteome</keyword>
<protein>
    <submittedName>
        <fullName evidence="1">Uncharacterized protein</fullName>
    </submittedName>
</protein>
<dbReference type="PROSITE" id="PS51257">
    <property type="entry name" value="PROKAR_LIPOPROTEIN"/>
    <property type="match status" value="1"/>
</dbReference>
<organism evidence="1 2">
    <name type="scientific">Sordaria brevicollis</name>
    <dbReference type="NCBI Taxonomy" id="83679"/>
    <lineage>
        <taxon>Eukaryota</taxon>
        <taxon>Fungi</taxon>
        <taxon>Dikarya</taxon>
        <taxon>Ascomycota</taxon>
        <taxon>Pezizomycotina</taxon>
        <taxon>Sordariomycetes</taxon>
        <taxon>Sordariomycetidae</taxon>
        <taxon>Sordariales</taxon>
        <taxon>Sordariaceae</taxon>
        <taxon>Sordaria</taxon>
    </lineage>
</organism>
<accession>A0AAE0P308</accession>
<dbReference type="EMBL" id="JAUTDP010000011">
    <property type="protein sequence ID" value="KAK3392396.1"/>
    <property type="molecule type" value="Genomic_DNA"/>
</dbReference>
<dbReference type="AlphaFoldDB" id="A0AAE0P308"/>
<evidence type="ECO:0000313" key="2">
    <source>
        <dbReference type="Proteomes" id="UP001281003"/>
    </source>
</evidence>
<proteinExistence type="predicted"/>
<name>A0AAE0P308_SORBR</name>
<comment type="caution">
    <text evidence="1">The sequence shown here is derived from an EMBL/GenBank/DDBJ whole genome shotgun (WGS) entry which is preliminary data.</text>
</comment>
<dbReference type="Proteomes" id="UP001281003">
    <property type="component" value="Unassembled WGS sequence"/>
</dbReference>
<sequence>MDRILHWNYNCNCNCNCIALGCAVRMHGRTGTWHGMVDLLKWTGAWNCCPGLDVWKQGMELFIPFSFCGSRTVLVEAEILNPTSQAKGGSQRAESGFVYEKLVGVVRLNHHLPSRGSVFESERKAMWKLHSTVAIKYGTGRWRIQRYCSTYRYGSTVPGLKRLCSILADVCARTHNFFDNFLAFRPSKRKMRINKLHANLT</sequence>
<gene>
    <name evidence="1" type="ORF">B0T20DRAFT_488075</name>
</gene>
<reference evidence="1" key="1">
    <citation type="journal article" date="2023" name="Mol. Phylogenet. Evol.">
        <title>Genome-scale phylogeny and comparative genomics of the fungal order Sordariales.</title>
        <authorList>
            <person name="Hensen N."/>
            <person name="Bonometti L."/>
            <person name="Westerberg I."/>
            <person name="Brannstrom I.O."/>
            <person name="Guillou S."/>
            <person name="Cros-Aarteil S."/>
            <person name="Calhoun S."/>
            <person name="Haridas S."/>
            <person name="Kuo A."/>
            <person name="Mondo S."/>
            <person name="Pangilinan J."/>
            <person name="Riley R."/>
            <person name="LaButti K."/>
            <person name="Andreopoulos B."/>
            <person name="Lipzen A."/>
            <person name="Chen C."/>
            <person name="Yan M."/>
            <person name="Daum C."/>
            <person name="Ng V."/>
            <person name="Clum A."/>
            <person name="Steindorff A."/>
            <person name="Ohm R.A."/>
            <person name="Martin F."/>
            <person name="Silar P."/>
            <person name="Natvig D.O."/>
            <person name="Lalanne C."/>
            <person name="Gautier V."/>
            <person name="Ament-Velasquez S.L."/>
            <person name="Kruys A."/>
            <person name="Hutchinson M.I."/>
            <person name="Powell A.J."/>
            <person name="Barry K."/>
            <person name="Miller A.N."/>
            <person name="Grigoriev I.V."/>
            <person name="Debuchy R."/>
            <person name="Gladieux P."/>
            <person name="Hiltunen Thoren M."/>
            <person name="Johannesson H."/>
        </authorList>
    </citation>
    <scope>NUCLEOTIDE SEQUENCE</scope>
    <source>
        <strain evidence="1">FGSC 1904</strain>
    </source>
</reference>
<evidence type="ECO:0000313" key="1">
    <source>
        <dbReference type="EMBL" id="KAK3392396.1"/>
    </source>
</evidence>